<dbReference type="InterPro" id="IPR013783">
    <property type="entry name" value="Ig-like_fold"/>
</dbReference>
<evidence type="ECO:0000256" key="1">
    <source>
        <dbReference type="SAM" id="SignalP"/>
    </source>
</evidence>
<feature type="chain" id="PRO_5042056393" evidence="1">
    <location>
        <begin position="21"/>
        <end position="124"/>
    </location>
</feature>
<feature type="signal peptide" evidence="1">
    <location>
        <begin position="1"/>
        <end position="20"/>
    </location>
</feature>
<keyword evidence="1" id="KW-0732">Signal</keyword>
<accession>A0AAE7D9Y4</accession>
<gene>
    <name evidence="3" type="ORF">HF329_24790</name>
</gene>
<dbReference type="Pfam" id="PF01833">
    <property type="entry name" value="TIG"/>
    <property type="match status" value="1"/>
</dbReference>
<dbReference type="EMBL" id="CP051205">
    <property type="protein sequence ID" value="QJB34335.1"/>
    <property type="molecule type" value="Genomic_DNA"/>
</dbReference>
<dbReference type="Proteomes" id="UP000502421">
    <property type="component" value="Chromosome"/>
</dbReference>
<dbReference type="InterPro" id="IPR014756">
    <property type="entry name" value="Ig_E-set"/>
</dbReference>
<dbReference type="Gene3D" id="2.60.40.10">
    <property type="entry name" value="Immunoglobulins"/>
    <property type="match status" value="1"/>
</dbReference>
<dbReference type="KEGG" id="coy:HF329_24790"/>
<feature type="domain" description="IPT/TIG" evidence="2">
    <location>
        <begin position="36"/>
        <end position="106"/>
    </location>
</feature>
<dbReference type="SUPFAM" id="SSF81296">
    <property type="entry name" value="E set domains"/>
    <property type="match status" value="1"/>
</dbReference>
<proteinExistence type="predicted"/>
<reference evidence="4" key="1">
    <citation type="submission" date="2020-04" db="EMBL/GenBank/DDBJ databases">
        <authorList>
            <person name="Kittiwongwattana C."/>
        </authorList>
    </citation>
    <scope>NUCLEOTIDE SEQUENCE [LARGE SCALE GENOMIC DNA]</scope>
    <source>
        <strain evidence="4">1310</strain>
    </source>
</reference>
<dbReference type="PROSITE" id="PS51257">
    <property type="entry name" value="PROKAR_LIPOPROTEIN"/>
    <property type="match status" value="1"/>
</dbReference>
<name>A0AAE7D9Y4_9BACT</name>
<protein>
    <submittedName>
        <fullName evidence="3">IPT/TIG domain-containing protein</fullName>
    </submittedName>
</protein>
<dbReference type="RefSeq" id="WP_168808269.1">
    <property type="nucleotide sequence ID" value="NZ_CP051205.1"/>
</dbReference>
<organism evidence="3 4">
    <name type="scientific">Chitinophaga oryzae</name>
    <dbReference type="NCBI Taxonomy" id="2725414"/>
    <lineage>
        <taxon>Bacteria</taxon>
        <taxon>Pseudomonadati</taxon>
        <taxon>Bacteroidota</taxon>
        <taxon>Chitinophagia</taxon>
        <taxon>Chitinophagales</taxon>
        <taxon>Chitinophagaceae</taxon>
        <taxon>Chitinophaga</taxon>
    </lineage>
</organism>
<evidence type="ECO:0000259" key="2">
    <source>
        <dbReference type="Pfam" id="PF01833"/>
    </source>
</evidence>
<sequence length="124" mass="13421">MKHYNMFVVALMLLVAAMTACSPNQEKREKETATVTGNAGNFLIIRGHGFSKEKTANKVIFGDVAAHILRAEANYLLVQVPEQKADTVQVVVAVGANTSNAMLFEYNSGRKLVASARDFAGVAY</sequence>
<dbReference type="AlphaFoldDB" id="A0AAE7D9Y4"/>
<evidence type="ECO:0000313" key="3">
    <source>
        <dbReference type="EMBL" id="QJB34335.1"/>
    </source>
</evidence>
<dbReference type="InterPro" id="IPR002909">
    <property type="entry name" value="IPT_dom"/>
</dbReference>
<evidence type="ECO:0000313" key="4">
    <source>
        <dbReference type="Proteomes" id="UP000502421"/>
    </source>
</evidence>